<evidence type="ECO:0000313" key="6">
    <source>
        <dbReference type="Proteomes" id="UP000825935"/>
    </source>
</evidence>
<feature type="coiled-coil region" evidence="2">
    <location>
        <begin position="1011"/>
        <end position="1221"/>
    </location>
</feature>
<accession>A0A8T2QYC0</accession>
<proteinExistence type="predicted"/>
<dbReference type="OMA" id="KWRMERL"/>
<dbReference type="EMBL" id="CM035436">
    <property type="protein sequence ID" value="KAH7288594.1"/>
    <property type="molecule type" value="Genomic_DNA"/>
</dbReference>
<feature type="region of interest" description="Disordered" evidence="3">
    <location>
        <begin position="1251"/>
        <end position="1282"/>
    </location>
</feature>
<feature type="compositionally biased region" description="Basic residues" evidence="3">
    <location>
        <begin position="133"/>
        <end position="145"/>
    </location>
</feature>
<feature type="compositionally biased region" description="Low complexity" evidence="3">
    <location>
        <begin position="152"/>
        <end position="167"/>
    </location>
</feature>
<evidence type="ECO:0000259" key="4">
    <source>
        <dbReference type="PROSITE" id="PS51774"/>
    </source>
</evidence>
<keyword evidence="1 2" id="KW-0175">Coiled coil</keyword>
<feature type="coiled-coil region" evidence="2">
    <location>
        <begin position="1577"/>
        <end position="1744"/>
    </location>
</feature>
<dbReference type="Pfam" id="PF07765">
    <property type="entry name" value="KIP1"/>
    <property type="match status" value="1"/>
</dbReference>
<dbReference type="PROSITE" id="PS51774">
    <property type="entry name" value="NAB"/>
    <property type="match status" value="1"/>
</dbReference>
<dbReference type="GO" id="GO:0005200">
    <property type="term" value="F:structural constituent of cytoskeleton"/>
    <property type="evidence" value="ECO:0007669"/>
    <property type="project" value="TreeGrafter"/>
</dbReference>
<reference evidence="5" key="1">
    <citation type="submission" date="2021-08" db="EMBL/GenBank/DDBJ databases">
        <title>WGS assembly of Ceratopteris richardii.</title>
        <authorList>
            <person name="Marchant D.B."/>
            <person name="Chen G."/>
            <person name="Jenkins J."/>
            <person name="Shu S."/>
            <person name="Leebens-Mack J."/>
            <person name="Grimwood J."/>
            <person name="Schmutz J."/>
            <person name="Soltis P."/>
            <person name="Soltis D."/>
            <person name="Chen Z.-H."/>
        </authorList>
    </citation>
    <scope>NUCLEOTIDE SEQUENCE</scope>
    <source>
        <strain evidence="5">Whitten #5841</strain>
        <tissue evidence="5">Leaf</tissue>
    </source>
</reference>
<keyword evidence="6" id="KW-1185">Reference proteome</keyword>
<evidence type="ECO:0000256" key="1">
    <source>
        <dbReference type="ARBA" id="ARBA00023054"/>
    </source>
</evidence>
<feature type="coiled-coil region" evidence="2">
    <location>
        <begin position="586"/>
        <end position="975"/>
    </location>
</feature>
<dbReference type="PANTHER" id="PTHR47357">
    <property type="entry name" value="COP1-INTERACTIVE PROTEIN 1"/>
    <property type="match status" value="1"/>
</dbReference>
<feature type="coiled-coil region" evidence="2">
    <location>
        <begin position="185"/>
        <end position="546"/>
    </location>
</feature>
<dbReference type="GO" id="GO:0005856">
    <property type="term" value="C:cytoskeleton"/>
    <property type="evidence" value="ECO:0007669"/>
    <property type="project" value="TreeGrafter"/>
</dbReference>
<gene>
    <name evidence="5" type="ORF">KP509_31G033100</name>
</gene>
<dbReference type="PANTHER" id="PTHR47357:SF1">
    <property type="entry name" value="SPINDLE POLE BODY COMPONENT 110"/>
    <property type="match status" value="1"/>
</dbReference>
<dbReference type="InterPro" id="IPR011684">
    <property type="entry name" value="NAB"/>
</dbReference>
<name>A0A8T2QYC0_CERRI</name>
<organism evidence="5 6">
    <name type="scientific">Ceratopteris richardii</name>
    <name type="common">Triangle waterfern</name>
    <dbReference type="NCBI Taxonomy" id="49495"/>
    <lineage>
        <taxon>Eukaryota</taxon>
        <taxon>Viridiplantae</taxon>
        <taxon>Streptophyta</taxon>
        <taxon>Embryophyta</taxon>
        <taxon>Tracheophyta</taxon>
        <taxon>Polypodiopsida</taxon>
        <taxon>Polypodiidae</taxon>
        <taxon>Polypodiales</taxon>
        <taxon>Pteridineae</taxon>
        <taxon>Pteridaceae</taxon>
        <taxon>Parkerioideae</taxon>
        <taxon>Ceratopteris</taxon>
    </lineage>
</organism>
<feature type="coiled-coil region" evidence="2">
    <location>
        <begin position="1808"/>
        <end position="1877"/>
    </location>
</feature>
<dbReference type="EMBL" id="CM035436">
    <property type="protein sequence ID" value="KAH7288593.1"/>
    <property type="molecule type" value="Genomic_DNA"/>
</dbReference>
<feature type="domain" description="NAB" evidence="4">
    <location>
        <begin position="18"/>
        <end position="98"/>
    </location>
</feature>
<evidence type="ECO:0000256" key="3">
    <source>
        <dbReference type="SAM" id="MobiDB-lite"/>
    </source>
</evidence>
<evidence type="ECO:0000256" key="2">
    <source>
        <dbReference type="SAM" id="Coils"/>
    </source>
</evidence>
<feature type="region of interest" description="Disordered" evidence="3">
    <location>
        <begin position="106"/>
        <end position="179"/>
    </location>
</feature>
<protein>
    <recommendedName>
        <fullName evidence="4">NAB domain-containing protein</fullName>
    </recommendedName>
</protein>
<sequence length="1954" mass="224672">MFQGRKKDMKKSRRKSLHSWWWEGEDLHKNPKWLEDNLSEMDGKVKTMLKLVKKDAGSPYADDRERPTGHELIMQVIEEFHHAYRTMLEKCNQLTGHIRDIPHEMSAHVGHSGDSSSDSSSSDENDSNSKRFGMFRKFRMHKSQKQSHQGNDTDSSTSSSSDSGSDSKSAETKHSNKMQYLQQRNEQLRLDLDRGLAQHQDLQSQIAALQEELKLLHQENSRLHESVATAHAETAALEAEIQGLNIELETNSSSALANVERLQHELDISEEEKRQTFIRLEENDSIIQGLRATIEDLEIRNSESNEKLLSSIELQKHHEEEITTLSDQKNEFQKEVSAQSTQLLDLNEEISQLKQSISLAESERDRSFESHQVLQQTITDLQNEVSSLKEDKGKLSDDLIIRTQHAQPLEQQLSELQEVVEGLRNEKMELDEAIKKSEINLVDLQNELVFVQSSLNKEISIQMKQKLAFKEQVDKLQAALETFQEERTREVELQDILEKHIADLNLNLREAQEALDSSENEKNKLVNEAEKNFKELQSEFALTQDRLNSELSVLIHERQVLSDQVLELNGVLETLHSEQEQGTEAQNVLEKHIADLELQLEQDKEALTSSEREKEEISALLKNMKNDLLDLQLKSTSVQEGLNAELLVQVHEKEALNVYIKELESALASINHEKSKSSEFQSILEARLTECEQQLEHIKAEKAEVSELLSTAEAKSLELKEEYYSMQSNLAAEISLLSEEKQSLGLQIEKLNAALAGLHSENSRAVELQDVFEMHITQLQHEVSQAKQEANNLSNDLRDKAANICQLEEEVKRKDENVNILQVNLLSKQEEMEALRSELEECSQHAQMFENEAHRLQASLQEMEYSMRSLEIRASNLEEDLELERMETKRLRTDLEDRVMSMERITGEFQGKDVLIADLREELSAKLEDQRILREEINDLMKEKGNLMEENTQTLEELERLKKDLQHALKTVYEKEAFIANLQMQLKVLADDSERNQGQYMQEYRSIMSEKGRVEAELSMLQEAKSTLEDELAKAIENAKETSDAENLALKAELNMSQAAISKLEDELAKALDYTKHMELDIKTYEEAMVASNEKIAELKSNLDLQLTRAQDAGEKCLLQEQMVSALQEENARLLAQIEILETSLKNFKEEINGYQVKIGNVHHERETSGAENLVLREDLAILQESRVKAEAAATKYEEEIAKLLEQTTCLQNELQELKYQNQSLSGKLELSIEKERINAMEMDSLLKDLQSSHEEFGSTHNADRSLHLGSNDTHEGHHSKLSHLKDRMLNILSDRSKTQEEAAAHAEHIKVLHLEIAKSEQALEASRGEQSSLFSKYEESISALKVLQSRIAQFEEQIVSLEEEKRRFHDLWLESVSESDKLSSNFLREKNELSEKLLVENEHLSKLQEDLRVEREAAVQNKRYIEDLQNQVQKLQLEIESVSISKDNQEKALKQELEEKNEKIQELFATSSTLTAEKSALNTQLDVQLEACCSIEANFCSLKDEHFSLAEKYKLLDEEAAASASLILKLEKDISQLISEKRVKEEETIQKDAYIQTLKDDLLAVQESETRTCKQLEEKVQKIIELEEELDGMKAAWLRFEEEHKQNAERLEIELKRLESVVIDLRDEKIALSERHTLITDKCNDLEVKCKGLQRQLVEEQEERNRVEGQLFLMDKLKMEAADEEEMARTMKESVASKQLEIDQVHSINGDLKEIMKKFENEVENLKDQIITLQKKNSLLIEDTSAKASLVEELDQKLTKFKETKISFEGGFALAVGNIGPVQAEVDKLLVKISKLNELSIATANDLQKLEDSMGKLQTNNLKLRDQLSSLAEKEKSYVIAVRFMRAEFFCLVQRVRVMKEEKEKLELAIEGERKKSGEVLSNVRQELLFLREENVRQRSIIFDRGEEKREAIRQLCCTLDYMQNKNRRLEATIKSIRDKIQRRIAASSTRRN</sequence>
<dbReference type="Proteomes" id="UP000825935">
    <property type="component" value="Chromosome 31"/>
</dbReference>
<feature type="coiled-coil region" evidence="2">
    <location>
        <begin position="1338"/>
        <end position="1478"/>
    </location>
</feature>
<dbReference type="OrthoDB" id="1926336at2759"/>
<comment type="caution">
    <text evidence="5">The sequence shown here is derived from an EMBL/GenBank/DDBJ whole genome shotgun (WGS) entry which is preliminary data.</text>
</comment>
<dbReference type="GO" id="GO:0003779">
    <property type="term" value="F:actin binding"/>
    <property type="evidence" value="ECO:0007669"/>
    <property type="project" value="InterPro"/>
</dbReference>
<evidence type="ECO:0000313" key="5">
    <source>
        <dbReference type="EMBL" id="KAH7288594.1"/>
    </source>
</evidence>